<evidence type="ECO:0000313" key="2">
    <source>
        <dbReference type="Proteomes" id="UP000800200"/>
    </source>
</evidence>
<dbReference type="EMBL" id="ML994611">
    <property type="protein sequence ID" value="KAF2194715.1"/>
    <property type="molecule type" value="Genomic_DNA"/>
</dbReference>
<protein>
    <recommendedName>
        <fullName evidence="3">MADS-box domain-containing protein</fullName>
    </recommendedName>
</protein>
<organism evidence="1 2">
    <name type="scientific">Zopfia rhizophila CBS 207.26</name>
    <dbReference type="NCBI Taxonomy" id="1314779"/>
    <lineage>
        <taxon>Eukaryota</taxon>
        <taxon>Fungi</taxon>
        <taxon>Dikarya</taxon>
        <taxon>Ascomycota</taxon>
        <taxon>Pezizomycotina</taxon>
        <taxon>Dothideomycetes</taxon>
        <taxon>Dothideomycetes incertae sedis</taxon>
        <taxon>Zopfiaceae</taxon>
        <taxon>Zopfia</taxon>
    </lineage>
</organism>
<gene>
    <name evidence="1" type="ORF">K469DRAFT_706204</name>
</gene>
<dbReference type="OrthoDB" id="3772494at2759"/>
<sequence length="118" mass="13222">MSSKPQISPKRAANESFRKRIKTLGNKFSDLWLGHEADIYFVAHRNGRFYIFTSTDEPSWPPSPETLMKLYPLPIKKSLAQVHRIKRGRAKVNARKAISHEHASAGCGLTSAQADSST</sequence>
<dbReference type="Proteomes" id="UP000800200">
    <property type="component" value="Unassembled WGS sequence"/>
</dbReference>
<proteinExistence type="predicted"/>
<keyword evidence="2" id="KW-1185">Reference proteome</keyword>
<reference evidence="1" key="1">
    <citation type="journal article" date="2020" name="Stud. Mycol.">
        <title>101 Dothideomycetes genomes: a test case for predicting lifestyles and emergence of pathogens.</title>
        <authorList>
            <person name="Haridas S."/>
            <person name="Albert R."/>
            <person name="Binder M."/>
            <person name="Bloem J."/>
            <person name="Labutti K."/>
            <person name="Salamov A."/>
            <person name="Andreopoulos B."/>
            <person name="Baker S."/>
            <person name="Barry K."/>
            <person name="Bills G."/>
            <person name="Bluhm B."/>
            <person name="Cannon C."/>
            <person name="Castanera R."/>
            <person name="Culley D."/>
            <person name="Daum C."/>
            <person name="Ezra D."/>
            <person name="Gonzalez J."/>
            <person name="Henrissat B."/>
            <person name="Kuo A."/>
            <person name="Liang C."/>
            <person name="Lipzen A."/>
            <person name="Lutzoni F."/>
            <person name="Magnuson J."/>
            <person name="Mondo S."/>
            <person name="Nolan M."/>
            <person name="Ohm R."/>
            <person name="Pangilinan J."/>
            <person name="Park H.-J."/>
            <person name="Ramirez L."/>
            <person name="Alfaro M."/>
            <person name="Sun H."/>
            <person name="Tritt A."/>
            <person name="Yoshinaga Y."/>
            <person name="Zwiers L.-H."/>
            <person name="Turgeon B."/>
            <person name="Goodwin S."/>
            <person name="Spatafora J."/>
            <person name="Crous P."/>
            <person name="Grigoriev I."/>
        </authorList>
    </citation>
    <scope>NUCLEOTIDE SEQUENCE</scope>
    <source>
        <strain evidence="1">CBS 207.26</strain>
    </source>
</reference>
<dbReference type="AlphaFoldDB" id="A0A6A6EU50"/>
<evidence type="ECO:0000313" key="1">
    <source>
        <dbReference type="EMBL" id="KAF2194715.1"/>
    </source>
</evidence>
<accession>A0A6A6EU50</accession>
<evidence type="ECO:0008006" key="3">
    <source>
        <dbReference type="Google" id="ProtNLM"/>
    </source>
</evidence>
<name>A0A6A6EU50_9PEZI</name>